<evidence type="ECO:0000313" key="2">
    <source>
        <dbReference type="Proteomes" id="UP001500016"/>
    </source>
</evidence>
<accession>A0ABN2VR60</accession>
<protein>
    <submittedName>
        <fullName evidence="1">Uncharacterized protein</fullName>
    </submittedName>
</protein>
<organism evidence="1 2">
    <name type="scientific">Streptomyces albiaxialis</name>
    <dbReference type="NCBI Taxonomy" id="329523"/>
    <lineage>
        <taxon>Bacteria</taxon>
        <taxon>Bacillati</taxon>
        <taxon>Actinomycetota</taxon>
        <taxon>Actinomycetes</taxon>
        <taxon>Kitasatosporales</taxon>
        <taxon>Streptomycetaceae</taxon>
        <taxon>Streptomyces</taxon>
    </lineage>
</organism>
<sequence length="97" mass="10884">MDFRDTTAGDFLWGVEGKEGKLVYDMAQPHFFALRQSADFKSCLATDQSPVCFHSTVKFEVHMQPGKPILIPQAEIYQGDGGDEQPADWDLVYKGVE</sequence>
<comment type="caution">
    <text evidence="1">The sequence shown here is derived from an EMBL/GenBank/DDBJ whole genome shotgun (WGS) entry which is preliminary data.</text>
</comment>
<dbReference type="Proteomes" id="UP001500016">
    <property type="component" value="Unassembled WGS sequence"/>
</dbReference>
<dbReference type="RefSeq" id="WP_344526284.1">
    <property type="nucleotide sequence ID" value="NZ_BAAAPE010000005.1"/>
</dbReference>
<reference evidence="1 2" key="1">
    <citation type="journal article" date="2019" name="Int. J. Syst. Evol. Microbiol.">
        <title>The Global Catalogue of Microorganisms (GCM) 10K type strain sequencing project: providing services to taxonomists for standard genome sequencing and annotation.</title>
        <authorList>
            <consortium name="The Broad Institute Genomics Platform"/>
            <consortium name="The Broad Institute Genome Sequencing Center for Infectious Disease"/>
            <person name="Wu L."/>
            <person name="Ma J."/>
        </authorList>
    </citation>
    <scope>NUCLEOTIDE SEQUENCE [LARGE SCALE GENOMIC DNA]</scope>
    <source>
        <strain evidence="1 2">JCM 15478</strain>
    </source>
</reference>
<gene>
    <name evidence="1" type="ORF">GCM10009801_20270</name>
</gene>
<proteinExistence type="predicted"/>
<dbReference type="EMBL" id="BAAAPE010000005">
    <property type="protein sequence ID" value="GAA2069955.1"/>
    <property type="molecule type" value="Genomic_DNA"/>
</dbReference>
<keyword evidence="2" id="KW-1185">Reference proteome</keyword>
<name>A0ABN2VR60_9ACTN</name>
<evidence type="ECO:0000313" key="1">
    <source>
        <dbReference type="EMBL" id="GAA2069955.1"/>
    </source>
</evidence>